<feature type="transmembrane region" description="Helical" evidence="2">
    <location>
        <begin position="104"/>
        <end position="124"/>
    </location>
</feature>
<feature type="compositionally biased region" description="Low complexity" evidence="1">
    <location>
        <begin position="30"/>
        <end position="43"/>
    </location>
</feature>
<dbReference type="RefSeq" id="WP_257450553.1">
    <property type="nucleotide sequence ID" value="NZ_JANIPJ010000019.1"/>
</dbReference>
<keyword evidence="2" id="KW-0472">Membrane</keyword>
<dbReference type="EMBL" id="JANIPJ010000019">
    <property type="protein sequence ID" value="MCR2806766.1"/>
    <property type="molecule type" value="Genomic_DNA"/>
</dbReference>
<feature type="region of interest" description="Disordered" evidence="1">
    <location>
        <begin position="1"/>
        <end position="83"/>
    </location>
</feature>
<organism evidence="3 4">
    <name type="scientific">Paenibacillus soyae</name>
    <dbReference type="NCBI Taxonomy" id="2969249"/>
    <lineage>
        <taxon>Bacteria</taxon>
        <taxon>Bacillati</taxon>
        <taxon>Bacillota</taxon>
        <taxon>Bacilli</taxon>
        <taxon>Bacillales</taxon>
        <taxon>Paenibacillaceae</taxon>
        <taxon>Paenibacillus</taxon>
    </lineage>
</organism>
<dbReference type="AlphaFoldDB" id="A0A9X2SAY6"/>
<proteinExistence type="predicted"/>
<keyword evidence="4" id="KW-1185">Reference proteome</keyword>
<dbReference type="GO" id="GO:0000428">
    <property type="term" value="C:DNA-directed RNA polymerase complex"/>
    <property type="evidence" value="ECO:0007669"/>
    <property type="project" value="UniProtKB-KW"/>
</dbReference>
<gene>
    <name evidence="3" type="ORF">NQZ67_23055</name>
</gene>
<dbReference type="Proteomes" id="UP001141950">
    <property type="component" value="Unassembled WGS sequence"/>
</dbReference>
<keyword evidence="2" id="KW-1133">Transmembrane helix</keyword>
<name>A0A9X2SAY6_9BACL</name>
<evidence type="ECO:0000313" key="3">
    <source>
        <dbReference type="EMBL" id="MCR2806766.1"/>
    </source>
</evidence>
<comment type="caution">
    <text evidence="3">The sequence shown here is derived from an EMBL/GenBank/DDBJ whole genome shotgun (WGS) entry which is preliminary data.</text>
</comment>
<evidence type="ECO:0000256" key="2">
    <source>
        <dbReference type="SAM" id="Phobius"/>
    </source>
</evidence>
<evidence type="ECO:0000313" key="4">
    <source>
        <dbReference type="Proteomes" id="UP001141950"/>
    </source>
</evidence>
<sequence length="149" mass="16489">MADDNQIGSGRRNAMEDGPQKRTNTAVDDSPTSVYTTLSSTLSRAQRHGGGVGSSQPSVAKVVDLSAKDKGRKSARAESAEEEYEEERFPTWARVTFWLLRKSIVPIIMIVMLVVGLYAGYTILGSGSKEDVFKIETWRHLYDLIFAES</sequence>
<dbReference type="Pfam" id="PF11772">
    <property type="entry name" value="EpuA"/>
    <property type="match status" value="1"/>
</dbReference>
<accession>A0A9X2SAY6</accession>
<keyword evidence="3" id="KW-0804">Transcription</keyword>
<reference evidence="3" key="1">
    <citation type="submission" date="2022-08" db="EMBL/GenBank/DDBJ databases">
        <title>The genomic sequence of strain Paenibacillus sp. SCIV0701.</title>
        <authorList>
            <person name="Zhao H."/>
        </authorList>
    </citation>
    <scope>NUCLEOTIDE SEQUENCE</scope>
    <source>
        <strain evidence="3">SCIV0701</strain>
    </source>
</reference>
<evidence type="ECO:0000256" key="1">
    <source>
        <dbReference type="SAM" id="MobiDB-lite"/>
    </source>
</evidence>
<keyword evidence="3" id="KW-0240">DNA-directed RNA polymerase</keyword>
<keyword evidence="2" id="KW-0812">Transmembrane</keyword>
<protein>
    <submittedName>
        <fullName evidence="3">DNA-directed RNA polymerase subunit beta</fullName>
    </submittedName>
</protein>
<dbReference type="InterPro" id="IPR024596">
    <property type="entry name" value="RNApol_su_b/EpuA"/>
</dbReference>